<reference evidence="1" key="1">
    <citation type="submission" date="2016-03" db="EMBL/GenBank/DDBJ databases">
        <authorList>
            <person name="Ploux O."/>
        </authorList>
    </citation>
    <scope>NUCLEOTIDE SEQUENCE [LARGE SCALE GENOMIC DNA]</scope>
    <source>
        <strain evidence="1">UAMH 11012</strain>
    </source>
</reference>
<sequence>MPPEAIHEIENPPRDRLEFYREYCGNTSQQLARAVKEVQIPGSTTLSKGRSTTPDYFGECSDESSVALGAELHQLATLALEKAKTEKQTSTSLSIRSFQGRVQKSRPFTRQFQPNLPEIQRLLDDQTSPTTAPPPSELPNFQIFVGNLGVVRPPTTAPPRPKPPNFQSLTKHLGVVTSPTTAAPPELLDVQTFTKDMEIVRNRTFSAIPALSLEDAQCLKIKEAYEPSRISPTDRNWGSPYQAMLVRAYLTGDSMEAIHGKCRHLVPGSAITYVEQYLRWGFPLPEHRGPWIERACQIVNDES</sequence>
<evidence type="ECO:0000313" key="2">
    <source>
        <dbReference type="Proteomes" id="UP000184330"/>
    </source>
</evidence>
<accession>A0A1L7WSF7</accession>
<dbReference type="Proteomes" id="UP000184330">
    <property type="component" value="Unassembled WGS sequence"/>
</dbReference>
<name>A0A1L7WSF7_9HELO</name>
<evidence type="ECO:0000313" key="1">
    <source>
        <dbReference type="EMBL" id="CZR55710.1"/>
    </source>
</evidence>
<dbReference type="AlphaFoldDB" id="A0A1L7WSF7"/>
<organism evidence="1 2">
    <name type="scientific">Phialocephala subalpina</name>
    <dbReference type="NCBI Taxonomy" id="576137"/>
    <lineage>
        <taxon>Eukaryota</taxon>
        <taxon>Fungi</taxon>
        <taxon>Dikarya</taxon>
        <taxon>Ascomycota</taxon>
        <taxon>Pezizomycotina</taxon>
        <taxon>Leotiomycetes</taxon>
        <taxon>Helotiales</taxon>
        <taxon>Mollisiaceae</taxon>
        <taxon>Phialocephala</taxon>
        <taxon>Phialocephala fortinii species complex</taxon>
    </lineage>
</organism>
<gene>
    <name evidence="1" type="ORF">PAC_05598</name>
</gene>
<dbReference type="EMBL" id="FJOG01000007">
    <property type="protein sequence ID" value="CZR55710.1"/>
    <property type="molecule type" value="Genomic_DNA"/>
</dbReference>
<keyword evidence="2" id="KW-1185">Reference proteome</keyword>
<protein>
    <submittedName>
        <fullName evidence="1">Uncharacterized protein</fullName>
    </submittedName>
</protein>
<proteinExistence type="predicted"/>